<protein>
    <submittedName>
        <fullName evidence="2">M14 family zinc carboxypeptidase</fullName>
    </submittedName>
</protein>
<dbReference type="InterPro" id="IPR000834">
    <property type="entry name" value="Peptidase_M14"/>
</dbReference>
<feature type="domain" description="Peptidase M14" evidence="1">
    <location>
        <begin position="25"/>
        <end position="160"/>
    </location>
</feature>
<name>A0ABU8WD04_9BURK</name>
<comment type="caution">
    <text evidence="2">The sequence shown here is derived from an EMBL/GenBank/DDBJ whole genome shotgun (WGS) entry which is preliminary data.</text>
</comment>
<keyword evidence="2" id="KW-0121">Carboxypeptidase</keyword>
<keyword evidence="2" id="KW-0378">Hydrolase</keyword>
<evidence type="ECO:0000313" key="2">
    <source>
        <dbReference type="EMBL" id="MEJ8845289.1"/>
    </source>
</evidence>
<dbReference type="EMBL" id="JBBKZT010000001">
    <property type="protein sequence ID" value="MEJ8845289.1"/>
    <property type="molecule type" value="Genomic_DNA"/>
</dbReference>
<evidence type="ECO:0000259" key="1">
    <source>
        <dbReference type="Pfam" id="PF00246"/>
    </source>
</evidence>
<gene>
    <name evidence="2" type="ORF">WKW82_01415</name>
</gene>
<organism evidence="2 3">
    <name type="scientific">Variovorax rhizosphaerae</name>
    <dbReference type="NCBI Taxonomy" id="1836200"/>
    <lineage>
        <taxon>Bacteria</taxon>
        <taxon>Pseudomonadati</taxon>
        <taxon>Pseudomonadota</taxon>
        <taxon>Betaproteobacteria</taxon>
        <taxon>Burkholderiales</taxon>
        <taxon>Comamonadaceae</taxon>
        <taxon>Variovorax</taxon>
    </lineage>
</organism>
<dbReference type="Proteomes" id="UP001385892">
    <property type="component" value="Unassembled WGS sequence"/>
</dbReference>
<accession>A0ABU8WD04</accession>
<reference evidence="2 3" key="1">
    <citation type="submission" date="2024-03" db="EMBL/GenBank/DDBJ databases">
        <title>Novel species of the genus Variovorax.</title>
        <authorList>
            <person name="Liu Q."/>
            <person name="Xin Y.-H."/>
        </authorList>
    </citation>
    <scope>NUCLEOTIDE SEQUENCE [LARGE SCALE GENOMIC DNA]</scope>
    <source>
        <strain evidence="2 3">KACC 18900</strain>
    </source>
</reference>
<dbReference type="GO" id="GO:0004180">
    <property type="term" value="F:carboxypeptidase activity"/>
    <property type="evidence" value="ECO:0007669"/>
    <property type="project" value="UniProtKB-KW"/>
</dbReference>
<keyword evidence="3" id="KW-1185">Reference proteome</keyword>
<keyword evidence="2" id="KW-0645">Protease</keyword>
<dbReference type="Pfam" id="PF00246">
    <property type="entry name" value="Peptidase_M14"/>
    <property type="match status" value="1"/>
</dbReference>
<dbReference type="Gene3D" id="3.40.630.10">
    <property type="entry name" value="Zn peptidases"/>
    <property type="match status" value="1"/>
</dbReference>
<proteinExistence type="predicted"/>
<evidence type="ECO:0000313" key="3">
    <source>
        <dbReference type="Proteomes" id="UP001385892"/>
    </source>
</evidence>
<sequence>MLQDWQTPFEIGSGNQTTTWEACIAFHERLAQAFPQYLRFVEIGRSDGGTPVHLGVLSADGEFDARRIRAAGRTVFFNNNGIHPGEPEGIDICMALVRDLCTRPERLAQLGSTVLAYIPVYNVDGSRNRHDTSRVNQLGPEAFGFRGNARHLDLNRDFIKADSRNARLFAKTFTEWDPDVFVDTHTSNGADYSYAMTLIPTQPDKLGGTLGAWLRDRMLPELYADMEHSGWPMCPYVNTATDIPDDGLLAFADSPRYSTGYAALHHCIGFMPETHMLKPFADRYHSLRAFLDAAIAHTTRHGAEIRACRARDRAAVAGAVAWPVDWTLDESRHSSFRFHGYEAVREPSRIGHYRRLRFDRQQPFVKELPYFEFCRPTRLVAPPAAYLVPQAWDEVAQRLRLNGVALLPVREPGTAALEAYRIARVDTSPLPFEGRHLHAQVELAPEAVEIQLNAGDWLVPLGQPCDRFIVETLEPEATDSFFRWGFFDAVLDKKETYSAYVFEDEAERLLAQEPALREAFERWKSEHPTLLADEKAVLDFLFLNCRRYAEPEHRRVPVFRVPAPLASRLSA</sequence>
<dbReference type="RefSeq" id="WP_340340464.1">
    <property type="nucleotide sequence ID" value="NZ_JBBKZT010000001.1"/>
</dbReference>
<dbReference type="SUPFAM" id="SSF53187">
    <property type="entry name" value="Zn-dependent exopeptidases"/>
    <property type="match status" value="1"/>
</dbReference>